<proteinExistence type="predicted"/>
<reference evidence="1 2" key="1">
    <citation type="submission" date="2023-08" db="EMBL/GenBank/DDBJ databases">
        <title>A Necator americanus chromosomal reference genome.</title>
        <authorList>
            <person name="Ilik V."/>
            <person name="Petrzelkova K.J."/>
            <person name="Pardy F."/>
            <person name="Fuh T."/>
            <person name="Niatou-Singa F.S."/>
            <person name="Gouil Q."/>
            <person name="Baker L."/>
            <person name="Ritchie M.E."/>
            <person name="Jex A.R."/>
            <person name="Gazzola D."/>
            <person name="Li H."/>
            <person name="Toshio Fujiwara R."/>
            <person name="Zhan B."/>
            <person name="Aroian R.V."/>
            <person name="Pafco B."/>
            <person name="Schwarz E.M."/>
        </authorList>
    </citation>
    <scope>NUCLEOTIDE SEQUENCE [LARGE SCALE GENOMIC DNA]</scope>
    <source>
        <strain evidence="1 2">Aroian</strain>
        <tissue evidence="1">Whole animal</tissue>
    </source>
</reference>
<evidence type="ECO:0000313" key="1">
    <source>
        <dbReference type="EMBL" id="KAK6733554.1"/>
    </source>
</evidence>
<protein>
    <submittedName>
        <fullName evidence="1">Uncharacterized protein</fullName>
    </submittedName>
</protein>
<organism evidence="1 2">
    <name type="scientific">Necator americanus</name>
    <name type="common">Human hookworm</name>
    <dbReference type="NCBI Taxonomy" id="51031"/>
    <lineage>
        <taxon>Eukaryota</taxon>
        <taxon>Metazoa</taxon>
        <taxon>Ecdysozoa</taxon>
        <taxon>Nematoda</taxon>
        <taxon>Chromadorea</taxon>
        <taxon>Rhabditida</taxon>
        <taxon>Rhabditina</taxon>
        <taxon>Rhabditomorpha</taxon>
        <taxon>Strongyloidea</taxon>
        <taxon>Ancylostomatidae</taxon>
        <taxon>Bunostominae</taxon>
        <taxon>Necator</taxon>
    </lineage>
</organism>
<accession>A0ABR1C4U8</accession>
<keyword evidence="2" id="KW-1185">Reference proteome</keyword>
<evidence type="ECO:0000313" key="2">
    <source>
        <dbReference type="Proteomes" id="UP001303046"/>
    </source>
</evidence>
<name>A0ABR1C4U8_NECAM</name>
<gene>
    <name evidence="1" type="primary">Necator_chrII.g5146</name>
    <name evidence="1" type="ORF">RB195_017354</name>
</gene>
<sequence>MRTSSSLPRSREIIDATNLRGERTTVRLLKSSKSRSFLDFASDSHRRPILLRFEIRFHKKNRGVSSQPKFDMAGAKDGEYYGDIAKSCRVSVQVGAKNRKKLCDADSFTKCIRDAGREALLGLMPRKKFTLNLRRQD</sequence>
<comment type="caution">
    <text evidence="1">The sequence shown here is derived from an EMBL/GenBank/DDBJ whole genome shotgun (WGS) entry which is preliminary data.</text>
</comment>
<dbReference type="Proteomes" id="UP001303046">
    <property type="component" value="Unassembled WGS sequence"/>
</dbReference>
<dbReference type="EMBL" id="JAVFWL010000002">
    <property type="protein sequence ID" value="KAK6733554.1"/>
    <property type="molecule type" value="Genomic_DNA"/>
</dbReference>